<dbReference type="Proteomes" id="UP000032566">
    <property type="component" value="Unassembled WGS sequence"/>
</dbReference>
<organism evidence="1 2">
    <name type="scientific">Acidovorax temperans</name>
    <dbReference type="NCBI Taxonomy" id="80878"/>
    <lineage>
        <taxon>Bacteria</taxon>
        <taxon>Pseudomonadati</taxon>
        <taxon>Pseudomonadota</taxon>
        <taxon>Betaproteobacteria</taxon>
        <taxon>Burkholderiales</taxon>
        <taxon>Comamonadaceae</taxon>
        <taxon>Acidovorax</taxon>
    </lineage>
</organism>
<name>A0A0D7KBC0_9BURK</name>
<dbReference type="STRING" id="80878.RP29_06095"/>
<keyword evidence="2" id="KW-1185">Reference proteome</keyword>
<proteinExistence type="predicted"/>
<sequence>MTRNARTTRGLMGRMHQVTQPLDAYLADRIRWKHKLAIREPGRDRVTGFGTGTAHMASRRKVPGRLRLKSDLSK</sequence>
<evidence type="ECO:0000313" key="1">
    <source>
        <dbReference type="EMBL" id="KJA11294.1"/>
    </source>
</evidence>
<reference evidence="1 2" key="1">
    <citation type="submission" date="2014-12" db="EMBL/GenBank/DDBJ databases">
        <title>Isolation of bacteria from lake water.</title>
        <authorList>
            <person name="Sheng K.-Y."/>
            <person name="Chin P.-S."/>
            <person name="Chan K.-G."/>
            <person name="Tan G.S."/>
        </authorList>
    </citation>
    <scope>NUCLEOTIDE SEQUENCE [LARGE SCALE GENOMIC DNA]</scope>
    <source>
        <strain evidence="1 2">KY4</strain>
    </source>
</reference>
<comment type="caution">
    <text evidence="1">The sequence shown here is derived from an EMBL/GenBank/DDBJ whole genome shotgun (WGS) entry which is preliminary data.</text>
</comment>
<evidence type="ECO:0000313" key="2">
    <source>
        <dbReference type="Proteomes" id="UP000032566"/>
    </source>
</evidence>
<dbReference type="AlphaFoldDB" id="A0A0D7KBC0"/>
<gene>
    <name evidence="1" type="ORF">RP29_06095</name>
</gene>
<accession>A0A0D7KBC0</accession>
<protein>
    <submittedName>
        <fullName evidence="1">Uncharacterized protein</fullName>
    </submittedName>
</protein>
<dbReference type="EMBL" id="JXYQ01000017">
    <property type="protein sequence ID" value="KJA11294.1"/>
    <property type="molecule type" value="Genomic_DNA"/>
</dbReference>